<dbReference type="RefSeq" id="WP_014455738.1">
    <property type="nucleotide sequence ID" value="NC_017098.1"/>
</dbReference>
<dbReference type="GO" id="GO:0051213">
    <property type="term" value="F:dioxygenase activity"/>
    <property type="evidence" value="ECO:0007669"/>
    <property type="project" value="UniProtKB-KW"/>
</dbReference>
<dbReference type="PROSITE" id="PS51296">
    <property type="entry name" value="RIESKE"/>
    <property type="match status" value="1"/>
</dbReference>
<dbReference type="PATRIC" id="fig|889378.3.peg.1684"/>
<evidence type="ECO:0000256" key="1">
    <source>
        <dbReference type="ARBA" id="ARBA00022714"/>
    </source>
</evidence>
<evidence type="ECO:0000256" key="4">
    <source>
        <dbReference type="ARBA" id="ARBA00023014"/>
    </source>
</evidence>
<dbReference type="HOGENOM" id="CLU_055690_5_2_12"/>
<keyword evidence="2" id="KW-0479">Metal-binding</keyword>
<evidence type="ECO:0000256" key="2">
    <source>
        <dbReference type="ARBA" id="ARBA00022723"/>
    </source>
</evidence>
<dbReference type="SUPFAM" id="SSF50022">
    <property type="entry name" value="ISP domain"/>
    <property type="match status" value="1"/>
</dbReference>
<dbReference type="Gene3D" id="2.102.10.10">
    <property type="entry name" value="Rieske [2Fe-2S] iron-sulphur domain"/>
    <property type="match status" value="1"/>
</dbReference>
<keyword evidence="7" id="KW-1185">Reference proteome</keyword>
<dbReference type="InterPro" id="IPR017941">
    <property type="entry name" value="Rieske_2Fe-2S"/>
</dbReference>
<dbReference type="GO" id="GO:0046872">
    <property type="term" value="F:metal ion binding"/>
    <property type="evidence" value="ECO:0007669"/>
    <property type="project" value="UniProtKB-KW"/>
</dbReference>
<dbReference type="EMBL" id="CP003282">
    <property type="protein sequence ID" value="AFG37755.1"/>
    <property type="molecule type" value="Genomic_DNA"/>
</dbReference>
<dbReference type="AlphaFoldDB" id="H9UJR2"/>
<gene>
    <name evidence="6" type="ordered locus">Spiaf_1698</name>
</gene>
<accession>H9UJR2</accession>
<evidence type="ECO:0000313" key="7">
    <source>
        <dbReference type="Proteomes" id="UP000007383"/>
    </source>
</evidence>
<evidence type="ECO:0000313" key="6">
    <source>
        <dbReference type="EMBL" id="AFG37755.1"/>
    </source>
</evidence>
<keyword evidence="3" id="KW-0408">Iron</keyword>
<sequence>MAKWVRAAHIDDFQRSHAFRHKRKYIALFKLEDGVYALDNVCSHEYSELSEGMVLDGSVYCPKHGSRFEVRTGKVLDLPATSNVKSYPVRIEDGEIFVQV</sequence>
<keyword evidence="6" id="KW-0560">Oxidoreductase</keyword>
<name>H9UJR2_SPIAZ</name>
<organism evidence="6 7">
    <name type="scientific">Spirochaeta africana (strain ATCC 700263 / DSM 8902 / Z-7692)</name>
    <dbReference type="NCBI Taxonomy" id="889378"/>
    <lineage>
        <taxon>Bacteria</taxon>
        <taxon>Pseudomonadati</taxon>
        <taxon>Spirochaetota</taxon>
        <taxon>Spirochaetia</taxon>
        <taxon>Spirochaetales</taxon>
        <taxon>Spirochaetaceae</taxon>
        <taxon>Spirochaeta</taxon>
    </lineage>
</organism>
<dbReference type="eggNOG" id="COG2146">
    <property type="taxonomic scope" value="Bacteria"/>
</dbReference>
<dbReference type="GO" id="GO:0051537">
    <property type="term" value="F:2 iron, 2 sulfur cluster binding"/>
    <property type="evidence" value="ECO:0007669"/>
    <property type="project" value="UniProtKB-KW"/>
</dbReference>
<dbReference type="Proteomes" id="UP000007383">
    <property type="component" value="Chromosome"/>
</dbReference>
<dbReference type="KEGG" id="sfc:Spiaf_1698"/>
<keyword evidence="6" id="KW-0223">Dioxygenase</keyword>
<keyword evidence="1" id="KW-0001">2Fe-2S</keyword>
<feature type="domain" description="Rieske" evidence="5">
    <location>
        <begin position="4"/>
        <end position="98"/>
    </location>
</feature>
<dbReference type="PANTHER" id="PTHR21496:SF23">
    <property type="entry name" value="3-PHENYLPROPIONATE_CINNAMIC ACID DIOXYGENASE FERREDOXIN SUBUNIT"/>
    <property type="match status" value="1"/>
</dbReference>
<protein>
    <submittedName>
        <fullName evidence="6">Ferredoxin subunit of nitrite reductase and ring-hydroxylating dioxygenase</fullName>
    </submittedName>
</protein>
<reference evidence="7" key="1">
    <citation type="journal article" date="2013" name="Stand. Genomic Sci.">
        <title>Complete genome sequence of the halophilic bacterium Spirochaeta africana type strain (Z-7692(T)) from the alkaline Lake Magadi in the East African Rift.</title>
        <authorList>
            <person name="Liolos K."/>
            <person name="Abt B."/>
            <person name="Scheuner C."/>
            <person name="Teshima H."/>
            <person name="Held B."/>
            <person name="Lapidus A."/>
            <person name="Nolan M."/>
            <person name="Lucas S."/>
            <person name="Deshpande S."/>
            <person name="Cheng J.F."/>
            <person name="Tapia R."/>
            <person name="Goodwin L.A."/>
            <person name="Pitluck S."/>
            <person name="Pagani I."/>
            <person name="Ivanova N."/>
            <person name="Mavromatis K."/>
            <person name="Mikhailova N."/>
            <person name="Huntemann M."/>
            <person name="Pati A."/>
            <person name="Chen A."/>
            <person name="Palaniappan K."/>
            <person name="Land M."/>
            <person name="Rohde M."/>
            <person name="Tindall B.J."/>
            <person name="Detter J.C."/>
            <person name="Goker M."/>
            <person name="Bristow J."/>
            <person name="Eisen J.A."/>
            <person name="Markowitz V."/>
            <person name="Hugenholtz P."/>
            <person name="Woyke T."/>
            <person name="Klenk H.P."/>
            <person name="Kyrpides N.C."/>
        </authorList>
    </citation>
    <scope>NUCLEOTIDE SEQUENCE</scope>
    <source>
        <strain evidence="7">ATCC 700263 / DSM 8902 / Z-7692</strain>
    </source>
</reference>
<proteinExistence type="predicted"/>
<dbReference type="STRING" id="889378.Spiaf_1698"/>
<keyword evidence="4" id="KW-0411">Iron-sulfur</keyword>
<evidence type="ECO:0000259" key="5">
    <source>
        <dbReference type="PROSITE" id="PS51296"/>
    </source>
</evidence>
<evidence type="ECO:0000256" key="3">
    <source>
        <dbReference type="ARBA" id="ARBA00023004"/>
    </source>
</evidence>
<dbReference type="PANTHER" id="PTHR21496">
    <property type="entry name" value="FERREDOXIN-RELATED"/>
    <property type="match status" value="1"/>
</dbReference>
<dbReference type="OrthoDB" id="9800776at2"/>
<dbReference type="CDD" id="cd03528">
    <property type="entry name" value="Rieske_RO_ferredoxin"/>
    <property type="match status" value="1"/>
</dbReference>
<dbReference type="InterPro" id="IPR036922">
    <property type="entry name" value="Rieske_2Fe-2S_sf"/>
</dbReference>
<dbReference type="Pfam" id="PF00355">
    <property type="entry name" value="Rieske"/>
    <property type="match status" value="1"/>
</dbReference>